<dbReference type="Proteomes" id="UP001500975">
    <property type="component" value="Unassembled WGS sequence"/>
</dbReference>
<dbReference type="Pfam" id="PF13561">
    <property type="entry name" value="adh_short_C2"/>
    <property type="match status" value="1"/>
</dbReference>
<dbReference type="InterPro" id="IPR036291">
    <property type="entry name" value="NAD(P)-bd_dom_sf"/>
</dbReference>
<comment type="caution">
    <text evidence="2">The sequence shown here is derived from an EMBL/GenBank/DDBJ whole genome shotgun (WGS) entry which is preliminary data.</text>
</comment>
<dbReference type="RefSeq" id="WP_345539110.1">
    <property type="nucleotide sequence ID" value="NZ_BAABGJ010000046.1"/>
</dbReference>
<protein>
    <submittedName>
        <fullName evidence="2">SDR family oxidoreductase</fullName>
    </submittedName>
</protein>
<dbReference type="PANTHER" id="PTHR42879:SF6">
    <property type="entry name" value="NADPH-DEPENDENT REDUCTASE BACG"/>
    <property type="match status" value="1"/>
</dbReference>
<sequence length="258" mass="27016">MDLGIRGKVALVTASSAGMGRNIANALAAEGANVVLFARSADKLQAVAAEIEDQHGVRALPVSGDMLSSEDVERLRASVQQAFGGLDILVLNTGRAPNPLRATLEETEEARWHEAYNNQLWSAIQVAKTLLPLMLGRGWGRVVAITSASVKSPMPHHALSTVFRAGMTAYVKHLANELGAQGITANCVAPALIDTSHRVGGAAYTPAQTEARKRLTPLGRMGAQEEVTGTVAFLASRQAGFITGSTVLVEGGMVGALI</sequence>
<name>A0ABP8HXY7_9BURK</name>
<gene>
    <name evidence="2" type="ORF">GCM10023165_32140</name>
</gene>
<evidence type="ECO:0000313" key="2">
    <source>
        <dbReference type="EMBL" id="GAA4347191.1"/>
    </source>
</evidence>
<dbReference type="InterPro" id="IPR002347">
    <property type="entry name" value="SDR_fam"/>
</dbReference>
<dbReference type="InterPro" id="IPR050259">
    <property type="entry name" value="SDR"/>
</dbReference>
<dbReference type="PRINTS" id="PR00081">
    <property type="entry name" value="GDHRDH"/>
</dbReference>
<evidence type="ECO:0000313" key="3">
    <source>
        <dbReference type="Proteomes" id="UP001500975"/>
    </source>
</evidence>
<comment type="similarity">
    <text evidence="1">Belongs to the short-chain dehydrogenases/reductases (SDR) family.</text>
</comment>
<dbReference type="PANTHER" id="PTHR42879">
    <property type="entry name" value="3-OXOACYL-(ACYL-CARRIER-PROTEIN) REDUCTASE"/>
    <property type="match status" value="1"/>
</dbReference>
<proteinExistence type="inferred from homology"/>
<dbReference type="Gene3D" id="3.40.50.720">
    <property type="entry name" value="NAD(P)-binding Rossmann-like Domain"/>
    <property type="match status" value="1"/>
</dbReference>
<accession>A0ABP8HXY7</accession>
<reference evidence="3" key="1">
    <citation type="journal article" date="2019" name="Int. J. Syst. Evol. Microbiol.">
        <title>The Global Catalogue of Microorganisms (GCM) 10K type strain sequencing project: providing services to taxonomists for standard genome sequencing and annotation.</title>
        <authorList>
            <consortium name="The Broad Institute Genomics Platform"/>
            <consortium name="The Broad Institute Genome Sequencing Center for Infectious Disease"/>
            <person name="Wu L."/>
            <person name="Ma J."/>
        </authorList>
    </citation>
    <scope>NUCLEOTIDE SEQUENCE [LARGE SCALE GENOMIC DNA]</scope>
    <source>
        <strain evidence="3">JCM 17804</strain>
    </source>
</reference>
<dbReference type="SUPFAM" id="SSF51735">
    <property type="entry name" value="NAD(P)-binding Rossmann-fold domains"/>
    <property type="match status" value="1"/>
</dbReference>
<keyword evidence="3" id="KW-1185">Reference proteome</keyword>
<dbReference type="EMBL" id="BAABGJ010000046">
    <property type="protein sequence ID" value="GAA4347191.1"/>
    <property type="molecule type" value="Genomic_DNA"/>
</dbReference>
<organism evidence="2 3">
    <name type="scientific">Variovorax defluvii</name>
    <dbReference type="NCBI Taxonomy" id="913761"/>
    <lineage>
        <taxon>Bacteria</taxon>
        <taxon>Pseudomonadati</taxon>
        <taxon>Pseudomonadota</taxon>
        <taxon>Betaproteobacteria</taxon>
        <taxon>Burkholderiales</taxon>
        <taxon>Comamonadaceae</taxon>
        <taxon>Variovorax</taxon>
    </lineage>
</organism>
<evidence type="ECO:0000256" key="1">
    <source>
        <dbReference type="ARBA" id="ARBA00006484"/>
    </source>
</evidence>